<evidence type="ECO:0008006" key="3">
    <source>
        <dbReference type="Google" id="ProtNLM"/>
    </source>
</evidence>
<dbReference type="PANTHER" id="PTHR47331:SF1">
    <property type="entry name" value="GAG-LIKE PROTEIN"/>
    <property type="match status" value="1"/>
</dbReference>
<comment type="caution">
    <text evidence="1">The sequence shown here is derived from an EMBL/GenBank/DDBJ whole genome shotgun (WGS) entry which is preliminary data.</text>
</comment>
<dbReference type="AlphaFoldDB" id="A0A0V1EQN7"/>
<dbReference type="InterPro" id="IPR008042">
    <property type="entry name" value="Retrotrans_Pao"/>
</dbReference>
<dbReference type="EMBL" id="JYDR01000013">
    <property type="protein sequence ID" value="KRY76094.1"/>
    <property type="molecule type" value="Genomic_DNA"/>
</dbReference>
<dbReference type="Pfam" id="PF05380">
    <property type="entry name" value="Peptidase_A17"/>
    <property type="match status" value="1"/>
</dbReference>
<proteinExistence type="predicted"/>
<name>A0A0V1EQN7_TRIPS</name>
<dbReference type="Proteomes" id="UP000054632">
    <property type="component" value="Unassembled WGS sequence"/>
</dbReference>
<dbReference type="SUPFAM" id="SSF56672">
    <property type="entry name" value="DNA/RNA polymerases"/>
    <property type="match status" value="1"/>
</dbReference>
<reference evidence="1 2" key="1">
    <citation type="submission" date="2015-01" db="EMBL/GenBank/DDBJ databases">
        <title>Evolution of Trichinella species and genotypes.</title>
        <authorList>
            <person name="Korhonen P.K."/>
            <person name="Edoardo P."/>
            <person name="Giuseppe L.R."/>
            <person name="Gasser R.B."/>
        </authorList>
    </citation>
    <scope>NUCLEOTIDE SEQUENCE [LARGE SCALE GENOMIC DNA]</scope>
    <source>
        <strain evidence="1">ISS13</strain>
    </source>
</reference>
<accession>A0A0V1EQN7</accession>
<sequence length="723" mass="81439">MKTENLRKKQAGYKIRLLKWMQEIRQLCTDNASRSMEILEIRSIAEDFIEEMTDGKKAEIVKNGSDVNVSVRLPRHELPKFHGDVLEFTAFWEQFEDCIHTRRDISDSKRISRKTGIAVNSGLHGRARCHLILRSRRIRGGEKAGLQIIRALAHGNGDQRMVVNCLFDTGAERSFVRADVAQELVTVHGFGGGNKELQESMLVHFHLSPLSGGPRDDDPVAVETCLRWVICGPQTALQLPTLTVAADKSADTEWDQLLRKFWELEAIGISSEEEQSPSGLEREEFERNLSFDGVRYTVRLLWERTCSALPNNYSITQKRLSLVHRKLKCDPTRWEEHVAVIQSYLDNGWAEDAPDAGPLGRTWYLPHHAVYQKVSSGEVKCRVVFDGSARFRDISLNDLLDAGPKLRADSFGIVIRFQRYRIGLQVDIQKMYLQVALHVAGRDVCRFLWSEPGENEPPKTYRLTRVCFGLTCSPYLAMQTIRWHAENHQVECSGALSDLFPNMYVDELVGSCDSVADASRIAKEATELLGKGGFHLAKWASNSPAAVDDIPAKDQKPSDRSRLFTTLGVFWQRESDMLTFRPPERVAEFTDTKRGVLKALTSVFDPLGCLAPYTVKAKIIIQLLWQWRIWKEESLNLKTASRSRSLSTCEGFQRDDQQNSEVSDLGRAGLIIVMDHGPSGGSLLETEGIKLDDQHGRGCTVKESDAKGGRSCGCGHRSLYCAM</sequence>
<organism evidence="1 2">
    <name type="scientific">Trichinella pseudospiralis</name>
    <name type="common">Parasitic roundworm</name>
    <dbReference type="NCBI Taxonomy" id="6337"/>
    <lineage>
        <taxon>Eukaryota</taxon>
        <taxon>Metazoa</taxon>
        <taxon>Ecdysozoa</taxon>
        <taxon>Nematoda</taxon>
        <taxon>Enoplea</taxon>
        <taxon>Dorylaimia</taxon>
        <taxon>Trichinellida</taxon>
        <taxon>Trichinellidae</taxon>
        <taxon>Trichinella</taxon>
    </lineage>
</organism>
<gene>
    <name evidence="1" type="ORF">T4A_11891</name>
</gene>
<dbReference type="InterPro" id="IPR043502">
    <property type="entry name" value="DNA/RNA_pol_sf"/>
</dbReference>
<dbReference type="PANTHER" id="PTHR47331">
    <property type="entry name" value="PHD-TYPE DOMAIN-CONTAINING PROTEIN"/>
    <property type="match status" value="1"/>
</dbReference>
<protein>
    <recommendedName>
        <fullName evidence="3">Peptidase A2 domain-containing protein</fullName>
    </recommendedName>
</protein>
<evidence type="ECO:0000313" key="1">
    <source>
        <dbReference type="EMBL" id="KRY76094.1"/>
    </source>
</evidence>
<evidence type="ECO:0000313" key="2">
    <source>
        <dbReference type="Proteomes" id="UP000054632"/>
    </source>
</evidence>